<evidence type="ECO:0000313" key="1">
    <source>
        <dbReference type="EMBL" id="OGZ32019.1"/>
    </source>
</evidence>
<protein>
    <submittedName>
        <fullName evidence="1">Uncharacterized protein</fullName>
    </submittedName>
</protein>
<evidence type="ECO:0000313" key="2">
    <source>
        <dbReference type="Proteomes" id="UP000176787"/>
    </source>
</evidence>
<organism evidence="1 2">
    <name type="scientific">Candidatus Niyogibacteria bacterium RIFCSPLOWO2_12_FULL_41_13</name>
    <dbReference type="NCBI Taxonomy" id="1801726"/>
    <lineage>
        <taxon>Bacteria</taxon>
        <taxon>Candidatus Niyogiibacteriota</taxon>
    </lineage>
</organism>
<gene>
    <name evidence="1" type="ORF">A3H02_02855</name>
</gene>
<proteinExistence type="predicted"/>
<name>A0A1G2F1X4_9BACT</name>
<dbReference type="Proteomes" id="UP000176787">
    <property type="component" value="Unassembled WGS sequence"/>
</dbReference>
<sequence>MAFLSKRKTRSKSGFFFFISQLQHEFPNNQSDNYNADSDINPGIHIQFSTLIYNLFDQIFNYTAKQIFFKRFIHTC</sequence>
<reference evidence="1 2" key="1">
    <citation type="journal article" date="2016" name="Nat. Commun.">
        <title>Thousands of microbial genomes shed light on interconnected biogeochemical processes in an aquifer system.</title>
        <authorList>
            <person name="Anantharaman K."/>
            <person name="Brown C.T."/>
            <person name="Hug L.A."/>
            <person name="Sharon I."/>
            <person name="Castelle C.J."/>
            <person name="Probst A.J."/>
            <person name="Thomas B.C."/>
            <person name="Singh A."/>
            <person name="Wilkins M.J."/>
            <person name="Karaoz U."/>
            <person name="Brodie E.L."/>
            <person name="Williams K.H."/>
            <person name="Hubbard S.S."/>
            <person name="Banfield J.F."/>
        </authorList>
    </citation>
    <scope>NUCLEOTIDE SEQUENCE [LARGE SCALE GENOMIC DNA]</scope>
</reference>
<accession>A0A1G2F1X4</accession>
<dbReference type="STRING" id="1801726.A3H02_02855"/>
<comment type="caution">
    <text evidence="1">The sequence shown here is derived from an EMBL/GenBank/DDBJ whole genome shotgun (WGS) entry which is preliminary data.</text>
</comment>
<dbReference type="EMBL" id="MHMS01000016">
    <property type="protein sequence ID" value="OGZ32019.1"/>
    <property type="molecule type" value="Genomic_DNA"/>
</dbReference>
<dbReference type="AlphaFoldDB" id="A0A1G2F1X4"/>